<name>A0A9N8WB28_9GLOM</name>
<feature type="transmembrane region" description="Helical" evidence="5">
    <location>
        <begin position="112"/>
        <end position="137"/>
    </location>
</feature>
<gene>
    <name evidence="6" type="ORF">ALEPTO_LOCUS2355</name>
</gene>
<feature type="transmembrane region" description="Helical" evidence="5">
    <location>
        <begin position="298"/>
        <end position="318"/>
    </location>
</feature>
<sequence>MHLFLESIGVIDTTATNTSISNDTLPTISPITDEQYATMAFVTLLVLIFSILASVLVIVIYFIMKKYYPGVSDRATFRLGVLICTADLFYSLTQVIGLNIRHPGISCGFTVWAYVFFALLSIFFSDCIAIHLQVLFIHKYKGKRNLERYYICGAIIFAFLLSLLPLIDQMYGWDAPERTCFYRHSGQLIDIVWQWATLSLWIGLSILYCTGVLIVVIIKLRKRKRANSSPKTTSIDSISLTTPSLIGFKHTRPKTPDKLISVVARKVTLYPIIPFITQTPKFLVETIAFSRHQMFYELLFISFIGCAIQGLLNAIVFAQDVAVSRGRFALRIYLWRKYVNEYESRYPHRASCHKKKNSDIELSTISTVKNSPGDICIEQHENKNDVFSSIMKRRQSSMWEPTFLERLKYQIIIRCVSAPKIKESSRENSFGNERLPRQINAMPTATRKEKYFDIPYIKTLDTSPDENVNNMNREYEYQLKIQQKFEENKNNFVKTNENHNRDILTTSLPHIPSPTLASSSSSNRAIHPWIKQWSHDNDLELNNFLDESEGNELDYVPISSSALIFPNSFNTNKKNTNYNNENVSGP</sequence>
<dbReference type="PANTHER" id="PTHR23112:SF0">
    <property type="entry name" value="TRANSMEMBRANE PROTEIN 116"/>
    <property type="match status" value="1"/>
</dbReference>
<dbReference type="OrthoDB" id="3251871at2759"/>
<keyword evidence="2 5" id="KW-0812">Transmembrane</keyword>
<protein>
    <submittedName>
        <fullName evidence="6">6224_t:CDS:1</fullName>
    </submittedName>
</protein>
<evidence type="ECO:0000256" key="3">
    <source>
        <dbReference type="ARBA" id="ARBA00022989"/>
    </source>
</evidence>
<feature type="transmembrane region" description="Helical" evidence="5">
    <location>
        <begin position="36"/>
        <end position="63"/>
    </location>
</feature>
<keyword evidence="4 5" id="KW-0472">Membrane</keyword>
<dbReference type="GO" id="GO:0005886">
    <property type="term" value="C:plasma membrane"/>
    <property type="evidence" value="ECO:0007669"/>
    <property type="project" value="TreeGrafter"/>
</dbReference>
<evidence type="ECO:0000256" key="1">
    <source>
        <dbReference type="ARBA" id="ARBA00004141"/>
    </source>
</evidence>
<reference evidence="6" key="1">
    <citation type="submission" date="2021-06" db="EMBL/GenBank/DDBJ databases">
        <authorList>
            <person name="Kallberg Y."/>
            <person name="Tangrot J."/>
            <person name="Rosling A."/>
        </authorList>
    </citation>
    <scope>NUCLEOTIDE SEQUENCE</scope>
    <source>
        <strain evidence="6">FL130A</strain>
    </source>
</reference>
<comment type="caution">
    <text evidence="6">The sequence shown here is derived from an EMBL/GenBank/DDBJ whole genome shotgun (WGS) entry which is preliminary data.</text>
</comment>
<dbReference type="AlphaFoldDB" id="A0A9N8WB28"/>
<organism evidence="6 7">
    <name type="scientific">Ambispora leptoticha</name>
    <dbReference type="NCBI Taxonomy" id="144679"/>
    <lineage>
        <taxon>Eukaryota</taxon>
        <taxon>Fungi</taxon>
        <taxon>Fungi incertae sedis</taxon>
        <taxon>Mucoromycota</taxon>
        <taxon>Glomeromycotina</taxon>
        <taxon>Glomeromycetes</taxon>
        <taxon>Archaeosporales</taxon>
        <taxon>Ambisporaceae</taxon>
        <taxon>Ambispora</taxon>
    </lineage>
</organism>
<accession>A0A9N8WB28</accession>
<proteinExistence type="predicted"/>
<dbReference type="Gene3D" id="1.20.1070.10">
    <property type="entry name" value="Rhodopsin 7-helix transmembrane proteins"/>
    <property type="match status" value="1"/>
</dbReference>
<keyword evidence="7" id="KW-1185">Reference proteome</keyword>
<evidence type="ECO:0000256" key="5">
    <source>
        <dbReference type="SAM" id="Phobius"/>
    </source>
</evidence>
<feature type="transmembrane region" description="Helical" evidence="5">
    <location>
        <begin position="198"/>
        <end position="218"/>
    </location>
</feature>
<dbReference type="GO" id="GO:0004930">
    <property type="term" value="F:G protein-coupled receptor activity"/>
    <property type="evidence" value="ECO:0007669"/>
    <property type="project" value="TreeGrafter"/>
</dbReference>
<evidence type="ECO:0000256" key="4">
    <source>
        <dbReference type="ARBA" id="ARBA00023136"/>
    </source>
</evidence>
<comment type="subcellular location">
    <subcellularLocation>
        <location evidence="1">Membrane</location>
        <topology evidence="1">Multi-pass membrane protein</topology>
    </subcellularLocation>
</comment>
<keyword evidence="3 5" id="KW-1133">Transmembrane helix</keyword>
<dbReference type="GO" id="GO:0007189">
    <property type="term" value="P:adenylate cyclase-activating G protein-coupled receptor signaling pathway"/>
    <property type="evidence" value="ECO:0007669"/>
    <property type="project" value="TreeGrafter"/>
</dbReference>
<evidence type="ECO:0000313" key="7">
    <source>
        <dbReference type="Proteomes" id="UP000789508"/>
    </source>
</evidence>
<feature type="transmembrane region" description="Helical" evidence="5">
    <location>
        <begin position="149"/>
        <end position="167"/>
    </location>
</feature>
<dbReference type="SUPFAM" id="SSF81321">
    <property type="entry name" value="Family A G protein-coupled receptor-like"/>
    <property type="match status" value="1"/>
</dbReference>
<evidence type="ECO:0000256" key="2">
    <source>
        <dbReference type="ARBA" id="ARBA00022692"/>
    </source>
</evidence>
<feature type="transmembrane region" description="Helical" evidence="5">
    <location>
        <begin position="75"/>
        <end position="92"/>
    </location>
</feature>
<dbReference type="Proteomes" id="UP000789508">
    <property type="component" value="Unassembled WGS sequence"/>
</dbReference>
<dbReference type="PANTHER" id="PTHR23112">
    <property type="entry name" value="G PROTEIN-COUPLED RECEPTOR 157-RELATED"/>
    <property type="match status" value="1"/>
</dbReference>
<dbReference type="EMBL" id="CAJVPS010000337">
    <property type="protein sequence ID" value="CAG8478309.1"/>
    <property type="molecule type" value="Genomic_DNA"/>
</dbReference>
<evidence type="ECO:0000313" key="6">
    <source>
        <dbReference type="EMBL" id="CAG8478309.1"/>
    </source>
</evidence>